<sequence>MATFLKSSLAFCLALLMSVWLAMATPAQSNNAQVWLQQATDRYANQQYSRAVSDWQQAIRLSHNPLMKAVGLGNLALTYHQLGQVTAADQALQSSLEYLQQAKNSTTYAHIKDIQAVIAFDRGQYQTALSHWSESSKIYAQNNSSRYRLTQLNQARAMQALGQLSNAEKILEQLSNRAIDQADPALLRQEQLSLAAVYVQRGAFNLAQQVLDEVDQSTIAPPQQATWQMEQANLQGLIAEHERGLEASRIYQASSSCPTFNRKGNAIINGQPNAYQQAQKAIESYRQIPLQQLSASDQLENQLNQLTLLRELSENRQATNLIPQITQQFSQQPLQRSRIFAQINLAQSLICLNARPNQIEQLLKQAIQDAQTIHDTRAESYVIGTLGHLYETLAAKNSAQNSTQWQSAQTFTEQALSLSKTGSFADINYKWEWQLGRILAKSQNNLDGAIVVYSDAVKTLKSVRNQLLGSNPNTQFSFRDQVEPVYRELIDLLLQHPATEQPTPARLNQAIQLIDNLQVAELENFVRCITGELVPVDEIIQNIDQSNQRTAIVYPIVLNDRLEIITKLPNQDQPVSHTVSVSQTTLEKHINKFLDVLRSQEATIDESTAIAKQFYDWIVGPISTELEANQIKTLVFLPDSSLQGIPMGALWDGQQYLIEKYALAITPSLELLGPKALKNLERKALLAGLTIDPLPPINLPDGQEKRLDPLQFVSQELDAIQALFPNSVTLRDTSFGTLNLRAQLARDRFPIVHLSTHGEFSSNAQRTYIATATGEPITVEGLRELLRLGKQGQEQALELLVFSACQTAKGDRRASLGLAGVAVRSGASSTLATLWSVDESSTTELMQNFYRNLNQGIDRNTTKAEALQQAQIALIQKGRQDPKSDYDQPFYWSPFVLLGNWL</sequence>
<dbReference type="Gene3D" id="1.25.40.10">
    <property type="entry name" value="Tetratricopeptide repeat domain"/>
    <property type="match status" value="2"/>
</dbReference>
<comment type="caution">
    <text evidence="3">The sequence shown here is derived from an EMBL/GenBank/DDBJ whole genome shotgun (WGS) entry which is preliminary data.</text>
</comment>
<evidence type="ECO:0000259" key="2">
    <source>
        <dbReference type="Pfam" id="PF12770"/>
    </source>
</evidence>
<proteinExistence type="predicted"/>
<evidence type="ECO:0000313" key="3">
    <source>
        <dbReference type="EMBL" id="MBE9032561.1"/>
    </source>
</evidence>
<keyword evidence="1" id="KW-0732">Signal</keyword>
<dbReference type="SUPFAM" id="SSF48452">
    <property type="entry name" value="TPR-like"/>
    <property type="match status" value="1"/>
</dbReference>
<feature type="chain" id="PRO_5036990684" evidence="1">
    <location>
        <begin position="25"/>
        <end position="902"/>
    </location>
</feature>
<protein>
    <submittedName>
        <fullName evidence="3">CHAT domain-containing protein</fullName>
    </submittedName>
</protein>
<dbReference type="SMART" id="SM00028">
    <property type="entry name" value="TPR"/>
    <property type="match status" value="3"/>
</dbReference>
<dbReference type="RefSeq" id="WP_264327378.1">
    <property type="nucleotide sequence ID" value="NZ_JADEXQ010000111.1"/>
</dbReference>
<keyword evidence="4" id="KW-1185">Reference proteome</keyword>
<evidence type="ECO:0000313" key="4">
    <source>
        <dbReference type="Proteomes" id="UP000625316"/>
    </source>
</evidence>
<name>A0A928VT58_9CYAN</name>
<dbReference type="InterPro" id="IPR019734">
    <property type="entry name" value="TPR_rpt"/>
</dbReference>
<dbReference type="EMBL" id="JADEXQ010000111">
    <property type="protein sequence ID" value="MBE9032561.1"/>
    <property type="molecule type" value="Genomic_DNA"/>
</dbReference>
<evidence type="ECO:0000256" key="1">
    <source>
        <dbReference type="SAM" id="SignalP"/>
    </source>
</evidence>
<feature type="domain" description="CHAT" evidence="2">
    <location>
        <begin position="609"/>
        <end position="900"/>
    </location>
</feature>
<dbReference type="PANTHER" id="PTHR10098">
    <property type="entry name" value="RAPSYN-RELATED"/>
    <property type="match status" value="1"/>
</dbReference>
<dbReference type="AlphaFoldDB" id="A0A928VT58"/>
<accession>A0A928VT58</accession>
<gene>
    <name evidence="3" type="ORF">IQ266_22750</name>
</gene>
<dbReference type="InterPro" id="IPR024983">
    <property type="entry name" value="CHAT_dom"/>
</dbReference>
<reference evidence="3" key="1">
    <citation type="submission" date="2020-10" db="EMBL/GenBank/DDBJ databases">
        <authorList>
            <person name="Castelo-Branco R."/>
            <person name="Eusebio N."/>
            <person name="Adriana R."/>
            <person name="Vieira A."/>
            <person name="Brugerolle De Fraissinette N."/>
            <person name="Rezende De Castro R."/>
            <person name="Schneider M.P."/>
            <person name="Vasconcelos V."/>
            <person name="Leao P.N."/>
        </authorList>
    </citation>
    <scope>NUCLEOTIDE SEQUENCE</scope>
    <source>
        <strain evidence="3">LEGE 11480</strain>
    </source>
</reference>
<dbReference type="PANTHER" id="PTHR10098:SF112">
    <property type="entry name" value="SLR0380 PROTEIN"/>
    <property type="match status" value="1"/>
</dbReference>
<feature type="signal peptide" evidence="1">
    <location>
        <begin position="1"/>
        <end position="24"/>
    </location>
</feature>
<dbReference type="Proteomes" id="UP000625316">
    <property type="component" value="Unassembled WGS sequence"/>
</dbReference>
<organism evidence="3 4">
    <name type="scientific">Romeriopsis navalis LEGE 11480</name>
    <dbReference type="NCBI Taxonomy" id="2777977"/>
    <lineage>
        <taxon>Bacteria</taxon>
        <taxon>Bacillati</taxon>
        <taxon>Cyanobacteriota</taxon>
        <taxon>Cyanophyceae</taxon>
        <taxon>Leptolyngbyales</taxon>
        <taxon>Leptolyngbyaceae</taxon>
        <taxon>Romeriopsis</taxon>
        <taxon>Romeriopsis navalis</taxon>
    </lineage>
</organism>
<dbReference type="InterPro" id="IPR011990">
    <property type="entry name" value="TPR-like_helical_dom_sf"/>
</dbReference>
<dbReference type="Pfam" id="PF12770">
    <property type="entry name" value="CHAT"/>
    <property type="match status" value="1"/>
</dbReference>